<accession>A0A511YRW4</accession>
<comment type="caution">
    <text evidence="4">The sequence shown here is derived from an EMBL/GenBank/DDBJ whole genome shotgun (WGS) entry which is preliminary data.</text>
</comment>
<evidence type="ECO:0000256" key="2">
    <source>
        <dbReference type="SAM" id="MobiDB-lite"/>
    </source>
</evidence>
<evidence type="ECO:0000256" key="1">
    <source>
        <dbReference type="SAM" id="Coils"/>
    </source>
</evidence>
<dbReference type="GO" id="GO:0055085">
    <property type="term" value="P:transmembrane transport"/>
    <property type="evidence" value="ECO:0007669"/>
    <property type="project" value="InterPro"/>
</dbReference>
<protein>
    <recommendedName>
        <fullName evidence="3">TonB C-terminal domain-containing protein</fullName>
    </recommendedName>
</protein>
<evidence type="ECO:0000259" key="3">
    <source>
        <dbReference type="Pfam" id="PF03544"/>
    </source>
</evidence>
<name>A0A511YRW4_9FLAO</name>
<dbReference type="Proteomes" id="UP000321863">
    <property type="component" value="Unassembled WGS sequence"/>
</dbReference>
<dbReference type="AlphaFoldDB" id="A0A511YRW4"/>
<keyword evidence="5" id="KW-1185">Reference proteome</keyword>
<dbReference type="Pfam" id="PF03544">
    <property type="entry name" value="TonB_C"/>
    <property type="match status" value="1"/>
</dbReference>
<dbReference type="InterPro" id="IPR037682">
    <property type="entry name" value="TonB_C"/>
</dbReference>
<organism evidence="4 5">
    <name type="scientific">Chryseobacterium hagamense</name>
    <dbReference type="NCBI Taxonomy" id="395935"/>
    <lineage>
        <taxon>Bacteria</taxon>
        <taxon>Pseudomonadati</taxon>
        <taxon>Bacteroidota</taxon>
        <taxon>Flavobacteriia</taxon>
        <taxon>Flavobacteriales</taxon>
        <taxon>Weeksellaceae</taxon>
        <taxon>Chryseobacterium group</taxon>
        <taxon>Chryseobacterium</taxon>
    </lineage>
</organism>
<feature type="domain" description="TonB C-terminal" evidence="3">
    <location>
        <begin position="139"/>
        <end position="196"/>
    </location>
</feature>
<dbReference type="Gene3D" id="3.30.1150.10">
    <property type="match status" value="1"/>
</dbReference>
<sequence>MKKYLLLLSFLSFGFYHSQQTEGLRLIREKYAPRFESILSRYKSVDIKKLTKKELEQLAVQKEQELYSLEFERNEEYLLELMNIKQNPSPSTFDSKTSPTAEENAEIPAKYPTGNDGFRREVGEKFYLGNIEAQGKISTELTFIIERDGSITEVKATGPDNEFNRQAQLAVYLTEHKWEPAKINGYPVRYRFRIPLHLNFD</sequence>
<dbReference type="OrthoDB" id="1255723at2"/>
<evidence type="ECO:0000313" key="4">
    <source>
        <dbReference type="EMBL" id="GEN77925.1"/>
    </source>
</evidence>
<feature type="compositionally biased region" description="Polar residues" evidence="2">
    <location>
        <begin position="88"/>
        <end position="101"/>
    </location>
</feature>
<reference evidence="4 5" key="1">
    <citation type="submission" date="2019-07" db="EMBL/GenBank/DDBJ databases">
        <title>Whole genome shotgun sequence of Chryseobacterium hagamense NBRC 105253.</title>
        <authorList>
            <person name="Hosoyama A."/>
            <person name="Uohara A."/>
            <person name="Ohji S."/>
            <person name="Ichikawa N."/>
        </authorList>
    </citation>
    <scope>NUCLEOTIDE SEQUENCE [LARGE SCALE GENOMIC DNA]</scope>
    <source>
        <strain evidence="4 5">NBRC 105253</strain>
    </source>
</reference>
<gene>
    <name evidence="4" type="ORF">CHA01nite_36650</name>
</gene>
<feature type="coiled-coil region" evidence="1">
    <location>
        <begin position="45"/>
        <end position="72"/>
    </location>
</feature>
<evidence type="ECO:0000313" key="5">
    <source>
        <dbReference type="Proteomes" id="UP000321863"/>
    </source>
</evidence>
<proteinExistence type="predicted"/>
<dbReference type="RefSeq" id="WP_146944152.1">
    <property type="nucleotide sequence ID" value="NZ_BJYJ01000038.1"/>
</dbReference>
<dbReference type="EMBL" id="BJYJ01000038">
    <property type="protein sequence ID" value="GEN77925.1"/>
    <property type="molecule type" value="Genomic_DNA"/>
</dbReference>
<feature type="region of interest" description="Disordered" evidence="2">
    <location>
        <begin position="88"/>
        <end position="114"/>
    </location>
</feature>
<keyword evidence="1" id="KW-0175">Coiled coil</keyword>
<dbReference type="SUPFAM" id="SSF74653">
    <property type="entry name" value="TolA/TonB C-terminal domain"/>
    <property type="match status" value="1"/>
</dbReference>